<dbReference type="EMBL" id="OQ709203">
    <property type="protein sequence ID" value="WGH20352.1"/>
    <property type="molecule type" value="Genomic_DNA"/>
</dbReference>
<sequence>MRALRGLIYRLGGRPRLGSIWHSPSLHLICTVREADVAGAFRRGIERSR</sequence>
<gene>
    <name evidence="1" type="primary">60</name>
    <name evidence="1" type="ORF">SEA_MAGUCO_60</name>
</gene>
<organism evidence="1 2">
    <name type="scientific">Arthrobacter phage MaGuCo</name>
    <dbReference type="NCBI Taxonomy" id="3038363"/>
    <lineage>
        <taxon>Viruses</taxon>
        <taxon>Duplodnaviria</taxon>
        <taxon>Heunggongvirae</taxon>
        <taxon>Uroviricota</taxon>
        <taxon>Caudoviricetes</taxon>
        <taxon>Casidaviridae</taxon>
        <taxon>Liebevirus</taxon>
        <taxon>Liebevirus maguco</taxon>
    </lineage>
</organism>
<evidence type="ECO:0000313" key="1">
    <source>
        <dbReference type="EMBL" id="WGH20352.1"/>
    </source>
</evidence>
<dbReference type="Proteomes" id="UP001241023">
    <property type="component" value="Segment"/>
</dbReference>
<evidence type="ECO:0000313" key="2">
    <source>
        <dbReference type="Proteomes" id="UP001241023"/>
    </source>
</evidence>
<accession>A0AAF0GHG3</accession>
<reference evidence="1 2" key="1">
    <citation type="submission" date="2023-03" db="EMBL/GenBank/DDBJ databases">
        <authorList>
            <person name="Jones P.T."/>
            <person name="Zarakotas T.R."/>
            <person name="Pitt R.A."/>
            <person name="Hinrichsen E.D."/>
            <person name="Woods I.A."/>
            <person name="Gubitose M.G."/>
            <person name="Lord C.E."/>
            <person name="Wilkes B.M."/>
            <person name="Diggins A.E."/>
            <person name="Parsons M.T."/>
            <person name="Kearns B.S."/>
            <person name="Garlena R.A."/>
            <person name="Russell D.A."/>
            <person name="Jacobs-Sera D."/>
            <person name="Hatfull G.F."/>
        </authorList>
    </citation>
    <scope>NUCLEOTIDE SEQUENCE [LARGE SCALE GENOMIC DNA]</scope>
</reference>
<proteinExistence type="predicted"/>
<name>A0AAF0GHG3_9CAUD</name>
<protein>
    <submittedName>
        <fullName evidence="1">Uncharacterized protein</fullName>
    </submittedName>
</protein>
<keyword evidence="2" id="KW-1185">Reference proteome</keyword>